<accession>A0A8J3IWU0</accession>
<sequence length="83" mass="8878">MKDVHRHVQLPVCQPEAGDHCLTCSDEILLVRVLRIDPASGVALVEGSNQAEEIDMTLVEDVVPGDLLLVHGGVAIARQEKGA</sequence>
<comment type="caution">
    <text evidence="2">The sequence shown here is derived from an EMBL/GenBank/DDBJ whole genome shotgun (WGS) entry which is preliminary data.</text>
</comment>
<protein>
    <recommendedName>
        <fullName evidence="4">Hydrogenase assembly protein HupF</fullName>
    </recommendedName>
</protein>
<evidence type="ECO:0008006" key="4">
    <source>
        <dbReference type="Google" id="ProtNLM"/>
    </source>
</evidence>
<evidence type="ECO:0000313" key="2">
    <source>
        <dbReference type="EMBL" id="GHO99958.1"/>
    </source>
</evidence>
<evidence type="ECO:0000313" key="3">
    <source>
        <dbReference type="Proteomes" id="UP000597444"/>
    </source>
</evidence>
<dbReference type="Proteomes" id="UP000597444">
    <property type="component" value="Unassembled WGS sequence"/>
</dbReference>
<dbReference type="AlphaFoldDB" id="A0A8J3IWU0"/>
<reference evidence="2" key="1">
    <citation type="submission" date="2020-10" db="EMBL/GenBank/DDBJ databases">
        <title>Taxonomic study of unclassified bacteria belonging to the class Ktedonobacteria.</title>
        <authorList>
            <person name="Yabe S."/>
            <person name="Wang C.M."/>
            <person name="Zheng Y."/>
            <person name="Sakai Y."/>
            <person name="Cavaletti L."/>
            <person name="Monciardini P."/>
            <person name="Donadio S."/>
        </authorList>
    </citation>
    <scope>NUCLEOTIDE SEQUENCE</scope>
    <source>
        <strain evidence="2">ID150040</strain>
    </source>
</reference>
<dbReference type="Pfam" id="PF01455">
    <property type="entry name" value="HupF_HypC"/>
    <property type="match status" value="1"/>
</dbReference>
<organism evidence="2 3">
    <name type="scientific">Reticulibacter mediterranei</name>
    <dbReference type="NCBI Taxonomy" id="2778369"/>
    <lineage>
        <taxon>Bacteria</taxon>
        <taxon>Bacillati</taxon>
        <taxon>Chloroflexota</taxon>
        <taxon>Ktedonobacteria</taxon>
        <taxon>Ktedonobacterales</taxon>
        <taxon>Reticulibacteraceae</taxon>
        <taxon>Reticulibacter</taxon>
    </lineage>
</organism>
<dbReference type="EMBL" id="BNJK01000002">
    <property type="protein sequence ID" value="GHO99958.1"/>
    <property type="molecule type" value="Genomic_DNA"/>
</dbReference>
<gene>
    <name evidence="2" type="ORF">KSF_100060</name>
</gene>
<dbReference type="RefSeq" id="WP_220210567.1">
    <property type="nucleotide sequence ID" value="NZ_BNJK01000002.1"/>
</dbReference>
<evidence type="ECO:0000256" key="1">
    <source>
        <dbReference type="ARBA" id="ARBA00006018"/>
    </source>
</evidence>
<proteinExistence type="inferred from homology"/>
<dbReference type="InterPro" id="IPR001109">
    <property type="entry name" value="Hydrogenase_HupF/HypC"/>
</dbReference>
<dbReference type="SUPFAM" id="SSF159127">
    <property type="entry name" value="HupF/HypC-like"/>
    <property type="match status" value="1"/>
</dbReference>
<comment type="similarity">
    <text evidence="1">Belongs to the HupF/HypC family.</text>
</comment>
<name>A0A8J3IWU0_9CHLR</name>
<dbReference type="Gene3D" id="2.30.30.140">
    <property type="match status" value="1"/>
</dbReference>
<keyword evidence="3" id="KW-1185">Reference proteome</keyword>